<accession>A0A3B0MUJ6</accession>
<dbReference type="Gene3D" id="3.50.50.60">
    <property type="entry name" value="FAD/NAD(P)-binding domain"/>
    <property type="match status" value="1"/>
</dbReference>
<protein>
    <recommendedName>
        <fullName evidence="2">Rab GDP dissociation inhibitor</fullName>
    </recommendedName>
</protein>
<comment type="similarity">
    <text evidence="1 2">Belongs to the Rab GDI family.</text>
</comment>
<dbReference type="GO" id="GO:0016192">
    <property type="term" value="P:vesicle-mediated transport"/>
    <property type="evidence" value="ECO:0007669"/>
    <property type="project" value="TreeGrafter"/>
</dbReference>
<dbReference type="FunFam" id="1.10.405.10:FF:000011">
    <property type="entry name" value="Rab GDP dissociation inhibitor"/>
    <property type="match status" value="1"/>
</dbReference>
<dbReference type="EMBL" id="UIVS01000003">
    <property type="protein sequence ID" value="SVP93043.1"/>
    <property type="molecule type" value="Genomic_DNA"/>
</dbReference>
<dbReference type="GO" id="GO:0015031">
    <property type="term" value="P:protein transport"/>
    <property type="evidence" value="ECO:0007669"/>
    <property type="project" value="InterPro"/>
</dbReference>
<dbReference type="InterPro" id="IPR000806">
    <property type="entry name" value="RabGDI"/>
</dbReference>
<dbReference type="AlphaFoldDB" id="A0A3B0MUJ6"/>
<organism evidence="4">
    <name type="scientific">Theileria annulata</name>
    <dbReference type="NCBI Taxonomy" id="5874"/>
    <lineage>
        <taxon>Eukaryota</taxon>
        <taxon>Sar</taxon>
        <taxon>Alveolata</taxon>
        <taxon>Apicomplexa</taxon>
        <taxon>Aconoidasida</taxon>
        <taxon>Piroplasmida</taxon>
        <taxon>Theileriidae</taxon>
        <taxon>Theileria</taxon>
    </lineage>
</organism>
<dbReference type="InterPro" id="IPR036188">
    <property type="entry name" value="FAD/NAD-bd_sf"/>
</dbReference>
<sequence>MDEIYDVCVLGTGLKESILSGLLSQSGKKVLVMDRNPYYGGESASLNLTNLYKYFKRESTPPESFGVNRDWNVDLIPKFVLAGGKLVKILRATETSQYLEWQVLDGSYVYQHQKGNFLYSEKFIHKVPASDKEALSSPLMGFLEKNRCHNFYKFVFNFNERDKSTWKNHNPFLESITAYYKHYGLEENTIDFLGHAVALYTNDDYLKLPACEPIKKMKLYMESLMRFGSSPFIYPVYGLGGIPEAFSRKCAIHRGTFMLNKPVKEFKFDEDGKVCGVVTAEGELARCSMVVCDPTYCLELAPEKVKSTGKVIRCICILSNPIPETNNASSCQIIIPQKQLNRKHDVYVTLVSYSHGVTSKGKFVCIISTTVETNDPVSEISPALGLIGKVEEHFINISDIYVPTSKECKDNIFVTESYDATSHFESASNDVLKLWREMTGSEYDLSKVDVRLDLM</sequence>
<dbReference type="GO" id="GO:0005093">
    <property type="term" value="F:Rab GDP-dissociation inhibitor activity"/>
    <property type="evidence" value="ECO:0007669"/>
    <property type="project" value="InterPro"/>
</dbReference>
<evidence type="ECO:0000256" key="1">
    <source>
        <dbReference type="ARBA" id="ARBA00005593"/>
    </source>
</evidence>
<name>A0A3B0MUJ6_THEAN</name>
<proteinExistence type="inferred from homology"/>
<dbReference type="PANTHER" id="PTHR11787">
    <property type="entry name" value="RAB GDP-DISSOCIATION INHIBITOR"/>
    <property type="match status" value="1"/>
</dbReference>
<dbReference type="Pfam" id="PF00996">
    <property type="entry name" value="GDI"/>
    <property type="match status" value="1"/>
</dbReference>
<dbReference type="PRINTS" id="PR00892">
    <property type="entry name" value="RABGDI"/>
</dbReference>
<dbReference type="Gene3D" id="3.30.519.10">
    <property type="entry name" value="Guanine Nucleotide Dissociation Inhibitor, domain 2"/>
    <property type="match status" value="1"/>
</dbReference>
<dbReference type="SUPFAM" id="SSF51905">
    <property type="entry name" value="FAD/NAD(P)-binding domain"/>
    <property type="match status" value="2"/>
</dbReference>
<evidence type="ECO:0000256" key="2">
    <source>
        <dbReference type="RuleBase" id="RU363124"/>
    </source>
</evidence>
<dbReference type="Gene3D" id="1.10.405.10">
    <property type="entry name" value="Guanine Nucleotide Dissociation Inhibitor, domain 1"/>
    <property type="match status" value="1"/>
</dbReference>
<reference evidence="4" key="1">
    <citation type="submission" date="2018-07" db="EMBL/GenBank/DDBJ databases">
        <authorList>
            <person name="Quirk P.G."/>
            <person name="Krulwich T.A."/>
        </authorList>
    </citation>
    <scope>NUCLEOTIDE SEQUENCE</scope>
    <source>
        <strain evidence="4">Anand</strain>
    </source>
</reference>
<dbReference type="VEuPathDB" id="PiroplasmaDB:TA17890"/>
<dbReference type="PRINTS" id="PR00891">
    <property type="entry name" value="RABGDIREP"/>
</dbReference>
<evidence type="ECO:0000313" key="4">
    <source>
        <dbReference type="EMBL" id="SVP93847.1"/>
    </source>
</evidence>
<dbReference type="GO" id="GO:0007264">
    <property type="term" value="P:small GTPase-mediated signal transduction"/>
    <property type="evidence" value="ECO:0007669"/>
    <property type="project" value="InterPro"/>
</dbReference>
<dbReference type="SUPFAM" id="SSF54373">
    <property type="entry name" value="FAD-linked reductases, C-terminal domain"/>
    <property type="match status" value="1"/>
</dbReference>
<dbReference type="InterPro" id="IPR018203">
    <property type="entry name" value="GDP_dissociation_inhibitor"/>
</dbReference>
<dbReference type="PANTHER" id="PTHR11787:SF8">
    <property type="entry name" value="RAB GDP DISSOCIATION INHIBITOR"/>
    <property type="match status" value="1"/>
</dbReference>
<gene>
    <name evidence="4" type="ORF">TAT_000284200</name>
    <name evidence="3" type="ORF">TAV_000284300</name>
</gene>
<dbReference type="GO" id="GO:0005737">
    <property type="term" value="C:cytoplasm"/>
    <property type="evidence" value="ECO:0007669"/>
    <property type="project" value="TreeGrafter"/>
</dbReference>
<dbReference type="EMBL" id="UIVT01000003">
    <property type="protein sequence ID" value="SVP93847.1"/>
    <property type="molecule type" value="Genomic_DNA"/>
</dbReference>
<evidence type="ECO:0000313" key="3">
    <source>
        <dbReference type="EMBL" id="SVP93043.1"/>
    </source>
</evidence>